<feature type="compositionally biased region" description="Acidic residues" evidence="7">
    <location>
        <begin position="11"/>
        <end position="20"/>
    </location>
</feature>
<evidence type="ECO:0000256" key="5">
    <source>
        <dbReference type="ARBA" id="ARBA00023316"/>
    </source>
</evidence>
<dbReference type="PANTHER" id="PTHR30582">
    <property type="entry name" value="L,D-TRANSPEPTIDASE"/>
    <property type="match status" value="1"/>
</dbReference>
<dbReference type="UniPathway" id="UPA00219"/>
<keyword evidence="8" id="KW-0812">Transmembrane</keyword>
<dbReference type="InterPro" id="IPR022029">
    <property type="entry name" value="YoaR-like_PG-bd"/>
</dbReference>
<evidence type="ECO:0000256" key="8">
    <source>
        <dbReference type="SAM" id="Phobius"/>
    </source>
</evidence>
<comment type="pathway">
    <text evidence="1 6">Cell wall biogenesis; peptidoglycan biosynthesis.</text>
</comment>
<feature type="active site" description="Nucleophile" evidence="6">
    <location>
        <position position="602"/>
    </location>
</feature>
<keyword evidence="11" id="KW-1185">Reference proteome</keyword>
<dbReference type="PANTHER" id="PTHR30582:SF33">
    <property type="entry name" value="EXPORTED PROTEIN"/>
    <property type="match status" value="1"/>
</dbReference>
<protein>
    <submittedName>
        <fullName evidence="10">ErfK/YbiS/YcfS/YnhG</fullName>
    </submittedName>
</protein>
<feature type="compositionally biased region" description="Basic and acidic residues" evidence="7">
    <location>
        <begin position="55"/>
        <end position="68"/>
    </location>
</feature>
<keyword evidence="3 6" id="KW-0133">Cell shape</keyword>
<gene>
    <name evidence="10" type="ORF">CLOHYLEM_06572</name>
</gene>
<evidence type="ECO:0000259" key="9">
    <source>
        <dbReference type="PROSITE" id="PS52029"/>
    </source>
</evidence>
<proteinExistence type="predicted"/>
<evidence type="ECO:0000256" key="3">
    <source>
        <dbReference type="ARBA" id="ARBA00022960"/>
    </source>
</evidence>
<dbReference type="GO" id="GO:0016740">
    <property type="term" value="F:transferase activity"/>
    <property type="evidence" value="ECO:0007669"/>
    <property type="project" value="UniProtKB-KW"/>
</dbReference>
<dbReference type="Pfam" id="PF12229">
    <property type="entry name" value="PG_binding_4"/>
    <property type="match status" value="2"/>
</dbReference>
<reference evidence="10" key="1">
    <citation type="submission" date="2009-02" db="EMBL/GenBank/DDBJ databases">
        <authorList>
            <person name="Fulton L."/>
            <person name="Clifton S."/>
            <person name="Fulton B."/>
            <person name="Xu J."/>
            <person name="Minx P."/>
            <person name="Pepin K.H."/>
            <person name="Johnson M."/>
            <person name="Bhonagiri V."/>
            <person name="Nash W.E."/>
            <person name="Mardis E.R."/>
            <person name="Wilson R.K."/>
        </authorList>
    </citation>
    <scope>NUCLEOTIDE SEQUENCE [LARGE SCALE GENOMIC DNA]</scope>
    <source>
        <strain evidence="10">DSM 15053</strain>
    </source>
</reference>
<dbReference type="CDD" id="cd16913">
    <property type="entry name" value="YkuD_like"/>
    <property type="match status" value="1"/>
</dbReference>
<evidence type="ECO:0000256" key="2">
    <source>
        <dbReference type="ARBA" id="ARBA00022679"/>
    </source>
</evidence>
<dbReference type="eggNOG" id="COG1376">
    <property type="taxonomic scope" value="Bacteria"/>
</dbReference>
<feature type="active site" description="Proton donor/acceptor" evidence="6">
    <location>
        <position position="581"/>
    </location>
</feature>
<evidence type="ECO:0000256" key="6">
    <source>
        <dbReference type="PROSITE-ProRule" id="PRU01373"/>
    </source>
</evidence>
<name>C0C3B1_9FIRM</name>
<dbReference type="Proteomes" id="UP000004893">
    <property type="component" value="Unassembled WGS sequence"/>
</dbReference>
<evidence type="ECO:0000256" key="7">
    <source>
        <dbReference type="SAM" id="MobiDB-lite"/>
    </source>
</evidence>
<dbReference type="SUPFAM" id="SSF141523">
    <property type="entry name" value="L,D-transpeptidase catalytic domain-like"/>
    <property type="match status" value="1"/>
</dbReference>
<keyword evidence="2" id="KW-0808">Transferase</keyword>
<dbReference type="GO" id="GO:0005576">
    <property type="term" value="C:extracellular region"/>
    <property type="evidence" value="ECO:0007669"/>
    <property type="project" value="TreeGrafter"/>
</dbReference>
<dbReference type="InterPro" id="IPR005490">
    <property type="entry name" value="LD_TPept_cat_dom"/>
</dbReference>
<keyword evidence="4 6" id="KW-0573">Peptidoglycan synthesis</keyword>
<evidence type="ECO:0000313" key="10">
    <source>
        <dbReference type="EMBL" id="EEG73287.1"/>
    </source>
</evidence>
<sequence>MSDMQKRPEDIDRESEEIIEETMKEIFDDINNSDEFKEMDDSYEESEEAADESGQEDKAEEENGRPLSEDTDAGGLSSDDSDIETAGVEEEPDSEDEAAEEEASEDGDESDEDDFEPDEDDVESNEDDFEPDEDDVESNEDDFESDEDDGEEEETEAEKELRRHRRRKKAGIIAASVAGALILIYIGFAVFFSSHFMFFTEINGQDFSMKSVSQVEEYMKKQVADYVLTLKESDGGTETIRGADISLEYVQGKELKQLVKKQNNFLWIESLWKHPEITAEVGVKYDENALKSITENLKCLNPDNQTASVDAHPEFKDTEFVIVPEVIGTQIDTEKFNEAVSTAINGFVSSVDLADAGCYIKPRFVSDSKEVTAAKDAMNSYLGASVTYDFSPNTEVVDASVISQWVKVDADMNVTFDEEAVKAYIQTLADKYNTKGKTRTFTTAGGNSVTVEGGSYGWRIDQEAEYNALTANIKNGETVTREPEYSSRAASHDVNDFGNTYAEVDLTNQQMYFIQNGQVVLQTGIVTGNPNKGNGTPQGTYSLAYKALDQVLRGKKKPDGTYEYESPVKFWMPFNGGIGFHDATWQPTFGGSRYQTNGSHGCVNMPYDKAAQLYDLISAGTPVILHY</sequence>
<feature type="region of interest" description="Disordered" evidence="7">
    <location>
        <begin position="1"/>
        <end position="163"/>
    </location>
</feature>
<dbReference type="SUPFAM" id="SSF143985">
    <property type="entry name" value="L,D-transpeptidase pre-catalytic domain-like"/>
    <property type="match status" value="1"/>
</dbReference>
<dbReference type="GO" id="GO:0071555">
    <property type="term" value="P:cell wall organization"/>
    <property type="evidence" value="ECO:0007669"/>
    <property type="project" value="UniProtKB-UniRule"/>
</dbReference>
<feature type="compositionally biased region" description="Acidic residues" evidence="7">
    <location>
        <begin position="41"/>
        <end position="54"/>
    </location>
</feature>
<feature type="compositionally biased region" description="Basic and acidic residues" evidence="7">
    <location>
        <begin position="1"/>
        <end position="10"/>
    </location>
</feature>
<reference evidence="10" key="2">
    <citation type="submission" date="2013-06" db="EMBL/GenBank/DDBJ databases">
        <title>Draft genome sequence of Clostridium hylemonae (DSM 15053).</title>
        <authorList>
            <person name="Sudarsanam P."/>
            <person name="Ley R."/>
            <person name="Guruge J."/>
            <person name="Turnbaugh P.J."/>
            <person name="Mahowald M."/>
            <person name="Liep D."/>
            <person name="Gordon J."/>
        </authorList>
    </citation>
    <scope>NUCLEOTIDE SEQUENCE</scope>
    <source>
        <strain evidence="10">DSM 15053</strain>
    </source>
</reference>
<dbReference type="GO" id="GO:0071972">
    <property type="term" value="F:peptidoglycan L,D-transpeptidase activity"/>
    <property type="evidence" value="ECO:0007669"/>
    <property type="project" value="TreeGrafter"/>
</dbReference>
<keyword evidence="8" id="KW-1133">Transmembrane helix</keyword>
<dbReference type="InterPro" id="IPR038054">
    <property type="entry name" value="LD_TPept-like_central_sf"/>
</dbReference>
<dbReference type="Gene3D" id="3.10.20.800">
    <property type="match status" value="1"/>
</dbReference>
<dbReference type="InterPro" id="IPR038063">
    <property type="entry name" value="Transpep_catalytic_dom"/>
</dbReference>
<comment type="caution">
    <text evidence="10">The sequence shown here is derived from an EMBL/GenBank/DDBJ whole genome shotgun (WGS) entry which is preliminary data.</text>
</comment>
<keyword evidence="5 6" id="KW-0961">Cell wall biogenesis/degradation</keyword>
<dbReference type="STRING" id="553973.CLOHYLEM_06572"/>
<dbReference type="InterPro" id="IPR050979">
    <property type="entry name" value="LD-transpeptidase"/>
</dbReference>
<dbReference type="PROSITE" id="PS52029">
    <property type="entry name" value="LD_TPASE"/>
    <property type="match status" value="1"/>
</dbReference>
<evidence type="ECO:0000256" key="4">
    <source>
        <dbReference type="ARBA" id="ARBA00022984"/>
    </source>
</evidence>
<evidence type="ECO:0000313" key="11">
    <source>
        <dbReference type="Proteomes" id="UP000004893"/>
    </source>
</evidence>
<dbReference type="HOGENOM" id="CLU_022707_0_0_9"/>
<dbReference type="GO" id="GO:0008360">
    <property type="term" value="P:regulation of cell shape"/>
    <property type="evidence" value="ECO:0007669"/>
    <property type="project" value="UniProtKB-UniRule"/>
</dbReference>
<organism evidence="10 11">
    <name type="scientific">[Clostridium] hylemonae DSM 15053</name>
    <dbReference type="NCBI Taxonomy" id="553973"/>
    <lineage>
        <taxon>Bacteria</taxon>
        <taxon>Bacillati</taxon>
        <taxon>Bacillota</taxon>
        <taxon>Clostridia</taxon>
        <taxon>Lachnospirales</taxon>
        <taxon>Lachnospiraceae</taxon>
    </lineage>
</organism>
<dbReference type="RefSeq" id="WP_006443929.1">
    <property type="nucleotide sequence ID" value="NZ_CP036524.1"/>
</dbReference>
<dbReference type="AlphaFoldDB" id="C0C3B1"/>
<feature type="domain" description="L,D-TPase catalytic" evidence="9">
    <location>
        <begin position="500"/>
        <end position="626"/>
    </location>
</feature>
<dbReference type="EMBL" id="ABYI02000028">
    <property type="protein sequence ID" value="EEG73287.1"/>
    <property type="molecule type" value="Genomic_DNA"/>
</dbReference>
<dbReference type="Gene3D" id="2.40.440.10">
    <property type="entry name" value="L,D-transpeptidase catalytic domain-like"/>
    <property type="match status" value="1"/>
</dbReference>
<feature type="compositionally biased region" description="Acidic residues" evidence="7">
    <location>
        <begin position="79"/>
        <end position="157"/>
    </location>
</feature>
<evidence type="ECO:0000256" key="1">
    <source>
        <dbReference type="ARBA" id="ARBA00004752"/>
    </source>
</evidence>
<feature type="transmembrane region" description="Helical" evidence="8">
    <location>
        <begin position="170"/>
        <end position="192"/>
    </location>
</feature>
<dbReference type="Pfam" id="PF03734">
    <property type="entry name" value="YkuD"/>
    <property type="match status" value="1"/>
</dbReference>
<dbReference type="GO" id="GO:0018104">
    <property type="term" value="P:peptidoglycan-protein cross-linking"/>
    <property type="evidence" value="ECO:0007669"/>
    <property type="project" value="TreeGrafter"/>
</dbReference>
<keyword evidence="8" id="KW-0472">Membrane</keyword>
<accession>C0C3B1</accession>